<accession>A0A812QA59</accession>
<evidence type="ECO:0000313" key="1">
    <source>
        <dbReference type="EMBL" id="CAE7362503.1"/>
    </source>
</evidence>
<feature type="non-terminal residue" evidence="1">
    <location>
        <position position="52"/>
    </location>
</feature>
<dbReference type="AlphaFoldDB" id="A0A812QA59"/>
<sequence length="52" mass="5714">FQFHRAPGQLWTEEFETSARMLPAEDPAKQCRLGPHLIAAMVLADQCSVGTG</sequence>
<evidence type="ECO:0000313" key="2">
    <source>
        <dbReference type="Proteomes" id="UP000649617"/>
    </source>
</evidence>
<organism evidence="1 2">
    <name type="scientific">Symbiodinium pilosum</name>
    <name type="common">Dinoflagellate</name>
    <dbReference type="NCBI Taxonomy" id="2952"/>
    <lineage>
        <taxon>Eukaryota</taxon>
        <taxon>Sar</taxon>
        <taxon>Alveolata</taxon>
        <taxon>Dinophyceae</taxon>
        <taxon>Suessiales</taxon>
        <taxon>Symbiodiniaceae</taxon>
        <taxon>Symbiodinium</taxon>
    </lineage>
</organism>
<protein>
    <submittedName>
        <fullName evidence="1">Uncharacterized protein</fullName>
    </submittedName>
</protein>
<dbReference type="Proteomes" id="UP000649617">
    <property type="component" value="Unassembled WGS sequence"/>
</dbReference>
<name>A0A812QA59_SYMPI</name>
<reference evidence="1" key="1">
    <citation type="submission" date="2021-02" db="EMBL/GenBank/DDBJ databases">
        <authorList>
            <person name="Dougan E. K."/>
            <person name="Rhodes N."/>
            <person name="Thang M."/>
            <person name="Chan C."/>
        </authorList>
    </citation>
    <scope>NUCLEOTIDE SEQUENCE</scope>
</reference>
<proteinExistence type="predicted"/>
<feature type="non-terminal residue" evidence="1">
    <location>
        <position position="1"/>
    </location>
</feature>
<keyword evidence="2" id="KW-1185">Reference proteome</keyword>
<comment type="caution">
    <text evidence="1">The sequence shown here is derived from an EMBL/GenBank/DDBJ whole genome shotgun (WGS) entry which is preliminary data.</text>
</comment>
<dbReference type="EMBL" id="CAJNIZ010014470">
    <property type="protein sequence ID" value="CAE7362503.1"/>
    <property type="molecule type" value="Genomic_DNA"/>
</dbReference>
<gene>
    <name evidence="1" type="ORF">SPIL2461_LOCUS8705</name>
</gene>